<accession>A0A8X6MHU1</accession>
<evidence type="ECO:0000313" key="1">
    <source>
        <dbReference type="EMBL" id="GFS54652.1"/>
    </source>
</evidence>
<name>A0A8X6MHU1_NEPPI</name>
<dbReference type="AlphaFoldDB" id="A0A8X6MHU1"/>
<dbReference type="OrthoDB" id="10449051at2759"/>
<gene>
    <name evidence="1" type="ORF">NPIL_63721</name>
</gene>
<organism evidence="1 2">
    <name type="scientific">Nephila pilipes</name>
    <name type="common">Giant wood spider</name>
    <name type="synonym">Nephila maculata</name>
    <dbReference type="NCBI Taxonomy" id="299642"/>
    <lineage>
        <taxon>Eukaryota</taxon>
        <taxon>Metazoa</taxon>
        <taxon>Ecdysozoa</taxon>
        <taxon>Arthropoda</taxon>
        <taxon>Chelicerata</taxon>
        <taxon>Arachnida</taxon>
        <taxon>Araneae</taxon>
        <taxon>Araneomorphae</taxon>
        <taxon>Entelegynae</taxon>
        <taxon>Araneoidea</taxon>
        <taxon>Nephilidae</taxon>
        <taxon>Nephila</taxon>
    </lineage>
</organism>
<reference evidence="1" key="1">
    <citation type="submission" date="2020-08" db="EMBL/GenBank/DDBJ databases">
        <title>Multicomponent nature underlies the extraordinary mechanical properties of spider dragline silk.</title>
        <authorList>
            <person name="Kono N."/>
            <person name="Nakamura H."/>
            <person name="Mori M."/>
            <person name="Yoshida Y."/>
            <person name="Ohtoshi R."/>
            <person name="Malay A.D."/>
            <person name="Moran D.A.P."/>
            <person name="Tomita M."/>
            <person name="Numata K."/>
            <person name="Arakawa K."/>
        </authorList>
    </citation>
    <scope>NUCLEOTIDE SEQUENCE</scope>
</reference>
<protein>
    <submittedName>
        <fullName evidence="1">Uncharacterized protein</fullName>
    </submittedName>
</protein>
<dbReference type="EMBL" id="BMAW01046309">
    <property type="protein sequence ID" value="GFS54652.1"/>
    <property type="molecule type" value="Genomic_DNA"/>
</dbReference>
<dbReference type="Proteomes" id="UP000887013">
    <property type="component" value="Unassembled WGS sequence"/>
</dbReference>
<sequence length="96" mass="11120">MKSREQQTLSISSPRFSVLGNPYSTIAKRNQCFGRRKEGGVVPHPVAMATYLNEKTTLNHTKLMLYQHVQTCRRHKMQRGEVLLKYTVFVSKLRVL</sequence>
<comment type="caution">
    <text evidence="1">The sequence shown here is derived from an EMBL/GenBank/DDBJ whole genome shotgun (WGS) entry which is preliminary data.</text>
</comment>
<evidence type="ECO:0000313" key="2">
    <source>
        <dbReference type="Proteomes" id="UP000887013"/>
    </source>
</evidence>
<keyword evidence="2" id="KW-1185">Reference proteome</keyword>
<proteinExistence type="predicted"/>